<comment type="pathway">
    <text evidence="1 6">Pyrimidine metabolism; UMP biosynthesis via de novo pathway; UMP from orotate: step 1/2.</text>
</comment>
<comment type="caution">
    <text evidence="6">Lacks conserved residue(s) required for the propagation of feature annotation.</text>
</comment>
<comment type="caution">
    <text evidence="7">The sequence shown here is derived from an EMBL/GenBank/DDBJ whole genome shotgun (WGS) entry which is preliminary data.</text>
</comment>
<dbReference type="HAMAP" id="MF_01208">
    <property type="entry name" value="PyrE"/>
    <property type="match status" value="1"/>
</dbReference>
<accession>A0A7C2P4U3</accession>
<dbReference type="UniPathway" id="UPA00070">
    <property type="reaction ID" value="UER00119"/>
</dbReference>
<dbReference type="AlphaFoldDB" id="A0A7C2P4U3"/>
<evidence type="ECO:0000256" key="4">
    <source>
        <dbReference type="ARBA" id="ARBA00022679"/>
    </source>
</evidence>
<organism evidence="7">
    <name type="scientific">candidate division WOR-3 bacterium</name>
    <dbReference type="NCBI Taxonomy" id="2052148"/>
    <lineage>
        <taxon>Bacteria</taxon>
        <taxon>Bacteria division WOR-3</taxon>
    </lineage>
</organism>
<dbReference type="EMBL" id="DSOL01000172">
    <property type="protein sequence ID" value="HEN28214.1"/>
    <property type="molecule type" value="Genomic_DNA"/>
</dbReference>
<name>A0A7C2P4U3_UNCW3</name>
<gene>
    <name evidence="6" type="primary">pyrE</name>
    <name evidence="7" type="ORF">ENQ77_06130</name>
</gene>
<keyword evidence="5 6" id="KW-0665">Pyrimidine biosynthesis</keyword>
<sequence>MDPKGWENKRVQFAEELTTFYFEAINESTGRKAFSFGDFLLADGSISPYYFDFRTMYSYPEYLMKIVDMIITCIEYNIFQHKKENFNPLTVTQRIAGIPNASLGLAALVSASLRIPSFYCDMKPLYTESRYAIQGSLKPGDNVLILDDLITTGMRKMETIKIIRECGGNVQAVIVVIDRQEGGKEVLHEKGIKLHSLITASEFAEIAYKKGLINEAEKTTIIQHIRQRRQRKGLGTKLVLFDYL</sequence>
<dbReference type="GO" id="GO:0044205">
    <property type="term" value="P:'de novo' UMP biosynthetic process"/>
    <property type="evidence" value="ECO:0007669"/>
    <property type="project" value="UniProtKB-UniRule"/>
</dbReference>
<keyword evidence="6" id="KW-0460">Magnesium</keyword>
<evidence type="ECO:0000256" key="6">
    <source>
        <dbReference type="HAMAP-Rule" id="MF_01208"/>
    </source>
</evidence>
<evidence type="ECO:0000256" key="1">
    <source>
        <dbReference type="ARBA" id="ARBA00004889"/>
    </source>
</evidence>
<evidence type="ECO:0000256" key="2">
    <source>
        <dbReference type="ARBA" id="ARBA00011971"/>
    </source>
</evidence>
<comment type="catalytic activity">
    <reaction evidence="6">
        <text>orotidine 5'-phosphate + diphosphate = orotate + 5-phospho-alpha-D-ribose 1-diphosphate</text>
        <dbReference type="Rhea" id="RHEA:10380"/>
        <dbReference type="ChEBI" id="CHEBI:30839"/>
        <dbReference type="ChEBI" id="CHEBI:33019"/>
        <dbReference type="ChEBI" id="CHEBI:57538"/>
        <dbReference type="ChEBI" id="CHEBI:58017"/>
        <dbReference type="EC" id="2.4.2.10"/>
    </reaction>
</comment>
<protein>
    <recommendedName>
        <fullName evidence="2 6">Orotate phosphoribosyltransferase</fullName>
        <shortName evidence="6">OPRT</shortName>
        <shortName evidence="6">OPRTase</shortName>
        <ecNumber evidence="2 6">2.4.2.10</ecNumber>
    </recommendedName>
</protein>
<comment type="cofactor">
    <cofactor evidence="6">
        <name>Mg(2+)</name>
        <dbReference type="ChEBI" id="CHEBI:18420"/>
    </cofactor>
</comment>
<dbReference type="SUPFAM" id="SSF53271">
    <property type="entry name" value="PRTase-like"/>
    <property type="match status" value="1"/>
</dbReference>
<dbReference type="GO" id="GO:0000287">
    <property type="term" value="F:magnesium ion binding"/>
    <property type="evidence" value="ECO:0007669"/>
    <property type="project" value="UniProtKB-UniRule"/>
</dbReference>
<reference evidence="7" key="1">
    <citation type="journal article" date="2020" name="mSystems">
        <title>Genome- and Community-Level Interaction Insights into Carbon Utilization and Element Cycling Functions of Hydrothermarchaeota in Hydrothermal Sediment.</title>
        <authorList>
            <person name="Zhou Z."/>
            <person name="Liu Y."/>
            <person name="Xu W."/>
            <person name="Pan J."/>
            <person name="Luo Z.H."/>
            <person name="Li M."/>
        </authorList>
    </citation>
    <scope>NUCLEOTIDE SEQUENCE [LARGE SCALE GENOMIC DNA]</scope>
    <source>
        <strain evidence="7">SpSt-34</strain>
    </source>
</reference>
<dbReference type="GO" id="GO:0004588">
    <property type="term" value="F:orotate phosphoribosyltransferase activity"/>
    <property type="evidence" value="ECO:0007669"/>
    <property type="project" value="UniProtKB-UniRule"/>
</dbReference>
<dbReference type="CDD" id="cd06223">
    <property type="entry name" value="PRTases_typeI"/>
    <property type="match status" value="1"/>
</dbReference>
<feature type="binding site" description="in other chain" evidence="6">
    <location>
        <begin position="147"/>
        <end position="155"/>
    </location>
    <ligand>
        <name>5-phospho-alpha-D-ribose 1-diphosphate</name>
        <dbReference type="ChEBI" id="CHEBI:58017"/>
        <note>ligand shared between dimeric partners</note>
    </ligand>
</feature>
<feature type="binding site" evidence="6">
    <location>
        <position position="179"/>
    </location>
    <ligand>
        <name>orotate</name>
        <dbReference type="ChEBI" id="CHEBI:30839"/>
    </ligand>
</feature>
<keyword evidence="3 6" id="KW-0328">Glycosyltransferase</keyword>
<dbReference type="EC" id="2.4.2.10" evidence="2 6"/>
<comment type="function">
    <text evidence="6">Catalyzes the transfer of a ribosyl phosphate group from 5-phosphoribose 1-diphosphate to orotate, leading to the formation of orotidine monophosphate (OMP).</text>
</comment>
<comment type="similarity">
    <text evidence="6">Belongs to the purine/pyrimidine phosphoribosyltransferase family. PyrE subfamily.</text>
</comment>
<dbReference type="InterPro" id="IPR000836">
    <property type="entry name" value="PRTase_dom"/>
</dbReference>
<dbReference type="Gene3D" id="3.40.50.2020">
    <property type="match status" value="1"/>
</dbReference>
<dbReference type="InterPro" id="IPR029057">
    <property type="entry name" value="PRTase-like"/>
</dbReference>
<dbReference type="GO" id="GO:0019856">
    <property type="term" value="P:pyrimidine nucleobase biosynthetic process"/>
    <property type="evidence" value="ECO:0007669"/>
    <property type="project" value="TreeGrafter"/>
</dbReference>
<dbReference type="PANTHER" id="PTHR19278">
    <property type="entry name" value="OROTATE PHOSPHORIBOSYLTRANSFERASE"/>
    <property type="match status" value="1"/>
</dbReference>
<evidence type="ECO:0000256" key="3">
    <source>
        <dbReference type="ARBA" id="ARBA00022676"/>
    </source>
</evidence>
<feature type="binding site" evidence="6">
    <location>
        <position position="151"/>
    </location>
    <ligand>
        <name>orotate</name>
        <dbReference type="ChEBI" id="CHEBI:30839"/>
    </ligand>
</feature>
<evidence type="ECO:0000313" key="7">
    <source>
        <dbReference type="EMBL" id="HEN28214.1"/>
    </source>
</evidence>
<dbReference type="InterPro" id="IPR023031">
    <property type="entry name" value="OPRT"/>
</dbReference>
<keyword evidence="4 6" id="KW-0808">Transferase</keyword>
<dbReference type="PANTHER" id="PTHR19278:SF9">
    <property type="entry name" value="URIDINE 5'-MONOPHOSPHATE SYNTHASE"/>
    <property type="match status" value="1"/>
</dbReference>
<comment type="subunit">
    <text evidence="6">Homodimer.</text>
</comment>
<proteinExistence type="inferred from homology"/>
<evidence type="ECO:0000256" key="5">
    <source>
        <dbReference type="ARBA" id="ARBA00022975"/>
    </source>
</evidence>